<dbReference type="InterPro" id="IPR011990">
    <property type="entry name" value="TPR-like_helical_dom_sf"/>
</dbReference>
<dbReference type="PROSITE" id="PS50943">
    <property type="entry name" value="HTH_CROC1"/>
    <property type="match status" value="1"/>
</dbReference>
<dbReference type="Pfam" id="PF01381">
    <property type="entry name" value="HTH_3"/>
    <property type="match status" value="1"/>
</dbReference>
<feature type="region of interest" description="Disordered" evidence="1">
    <location>
        <begin position="87"/>
        <end position="106"/>
    </location>
</feature>
<dbReference type="Proteomes" id="UP000287188">
    <property type="component" value="Unassembled WGS sequence"/>
</dbReference>
<dbReference type="InterPro" id="IPR010982">
    <property type="entry name" value="Lambda_DNA-bd_dom_sf"/>
</dbReference>
<keyword evidence="4" id="KW-1185">Reference proteome</keyword>
<gene>
    <name evidence="3" type="ORF">KDK_23210</name>
</gene>
<evidence type="ECO:0000313" key="3">
    <source>
        <dbReference type="EMBL" id="GCE18521.1"/>
    </source>
</evidence>
<dbReference type="GO" id="GO:0003677">
    <property type="term" value="F:DNA binding"/>
    <property type="evidence" value="ECO:0007669"/>
    <property type="project" value="InterPro"/>
</dbReference>
<feature type="domain" description="HTH cro/C1-type" evidence="2">
    <location>
        <begin position="14"/>
        <end position="68"/>
    </location>
</feature>
<dbReference type="Gene3D" id="1.10.260.40">
    <property type="entry name" value="lambda repressor-like DNA-binding domains"/>
    <property type="match status" value="1"/>
</dbReference>
<feature type="compositionally biased region" description="Acidic residues" evidence="1">
    <location>
        <begin position="93"/>
        <end position="106"/>
    </location>
</feature>
<sequence length="405" mass="45433">MLGEDNMEKHNNMLKSARVKRAWTPEFVSEQVGVSRNTYIRWESGAQMPRQASLNALCKVFALSPAELGFVGNQMKRTHTLEPEAIVANLSDDQPEGVEEDDEIDDPEQDLSASLLAWSAGLASCWRWYLSGGQRELERLAPTYLNRLMKPTLTPGPEQKLAASLTSQVYQLIALLDLQRGDFSSAQTNGTQALVYSQLAKDWNVYVAAQIRMATIFSARKRIGSALNAYNDALHRINADDDSISPILHSWIFAGLAEIQATMGRETEALQFLKLAIAVFPEKPEEDTCIAYAQCDHSMLYLYQGLVFLRLGQPKLAWEAFSQVDDFKPVPSERMRAEFLRYRAYTSLVLGNMIQSCIYLEAAARAARAINSDLAFSEIYALYEHMLAIWGQEPRVKALASLFQS</sequence>
<dbReference type="AlphaFoldDB" id="A0A402AHC7"/>
<dbReference type="CDD" id="cd00093">
    <property type="entry name" value="HTH_XRE"/>
    <property type="match status" value="1"/>
</dbReference>
<dbReference type="SUPFAM" id="SSF47413">
    <property type="entry name" value="lambda repressor-like DNA-binding domains"/>
    <property type="match status" value="1"/>
</dbReference>
<dbReference type="InterPro" id="IPR001387">
    <property type="entry name" value="Cro/C1-type_HTH"/>
</dbReference>
<protein>
    <recommendedName>
        <fullName evidence="2">HTH cro/C1-type domain-containing protein</fullName>
    </recommendedName>
</protein>
<organism evidence="3 4">
    <name type="scientific">Dictyobacter kobayashii</name>
    <dbReference type="NCBI Taxonomy" id="2014872"/>
    <lineage>
        <taxon>Bacteria</taxon>
        <taxon>Bacillati</taxon>
        <taxon>Chloroflexota</taxon>
        <taxon>Ktedonobacteria</taxon>
        <taxon>Ktedonobacterales</taxon>
        <taxon>Dictyobacteraceae</taxon>
        <taxon>Dictyobacter</taxon>
    </lineage>
</organism>
<reference evidence="4" key="1">
    <citation type="submission" date="2018-12" db="EMBL/GenBank/DDBJ databases">
        <title>Tengunoibacter tsumagoiensis gen. nov., sp. nov., Dictyobacter kobayashii sp. nov., D. alpinus sp. nov., and D. joshuensis sp. nov. and description of Dictyobacteraceae fam. nov. within the order Ktedonobacterales isolated from Tengu-no-mugimeshi.</title>
        <authorList>
            <person name="Wang C.M."/>
            <person name="Zheng Y."/>
            <person name="Sakai Y."/>
            <person name="Toyoda A."/>
            <person name="Minakuchi Y."/>
            <person name="Abe K."/>
            <person name="Yokota A."/>
            <person name="Yabe S."/>
        </authorList>
    </citation>
    <scope>NUCLEOTIDE SEQUENCE [LARGE SCALE GENOMIC DNA]</scope>
    <source>
        <strain evidence="4">Uno11</strain>
    </source>
</reference>
<comment type="caution">
    <text evidence="3">The sequence shown here is derived from an EMBL/GenBank/DDBJ whole genome shotgun (WGS) entry which is preliminary data.</text>
</comment>
<proteinExistence type="predicted"/>
<dbReference type="SMART" id="SM00530">
    <property type="entry name" value="HTH_XRE"/>
    <property type="match status" value="1"/>
</dbReference>
<name>A0A402AHC7_9CHLR</name>
<dbReference type="Gene3D" id="1.25.40.10">
    <property type="entry name" value="Tetratricopeptide repeat domain"/>
    <property type="match status" value="1"/>
</dbReference>
<evidence type="ECO:0000256" key="1">
    <source>
        <dbReference type="SAM" id="MobiDB-lite"/>
    </source>
</evidence>
<accession>A0A402AHC7</accession>
<evidence type="ECO:0000313" key="4">
    <source>
        <dbReference type="Proteomes" id="UP000287188"/>
    </source>
</evidence>
<dbReference type="SUPFAM" id="SSF48452">
    <property type="entry name" value="TPR-like"/>
    <property type="match status" value="1"/>
</dbReference>
<dbReference type="EMBL" id="BIFS01000001">
    <property type="protein sequence ID" value="GCE18521.1"/>
    <property type="molecule type" value="Genomic_DNA"/>
</dbReference>
<evidence type="ECO:0000259" key="2">
    <source>
        <dbReference type="PROSITE" id="PS50943"/>
    </source>
</evidence>